<sequence length="231" mass="24803">MADGFLGRWSRLKQQTRHTDRQAGQRRAGAAPVLPEEQPAIPSELPPEEQALAVPAQPDAAAMEGEKGEAEPKALPDIESLTAESDFSAFMQRGVPSGLRRRALRKLWASDPIYAFQDGLTDYAEDYTDAATVVEGMKTSWKLGQGFLSDAEVAENDSVYRASRKLLDAAERAAEPDAVAEAEPAQEALPEALTDAGSETDAEGEAADLDPGETPPETVAKKISNENDNHS</sequence>
<feature type="compositionally biased region" description="Low complexity" evidence="1">
    <location>
        <begin position="50"/>
        <end position="63"/>
    </location>
</feature>
<feature type="compositionally biased region" description="Basic and acidic residues" evidence="1">
    <location>
        <begin position="64"/>
        <end position="76"/>
    </location>
</feature>
<reference evidence="2 3" key="1">
    <citation type="submission" date="2015-12" db="EMBL/GenBank/DDBJ databases">
        <title>Genome sequence of Oceanibaculum pacificum MCCC 1A02656.</title>
        <authorList>
            <person name="Lu L."/>
            <person name="Lai Q."/>
            <person name="Shao Z."/>
            <person name="Qian P."/>
        </authorList>
    </citation>
    <scope>NUCLEOTIDE SEQUENCE [LARGE SCALE GENOMIC DNA]</scope>
    <source>
        <strain evidence="2 3">MCCC 1A02656</strain>
    </source>
</reference>
<comment type="caution">
    <text evidence="2">The sequence shown here is derived from an EMBL/GenBank/DDBJ whole genome shotgun (WGS) entry which is preliminary data.</text>
</comment>
<dbReference type="AlphaFoldDB" id="A0A154VRQ8"/>
<gene>
    <name evidence="2" type="ORF">AUP43_12460</name>
</gene>
<evidence type="ECO:0008006" key="4">
    <source>
        <dbReference type="Google" id="ProtNLM"/>
    </source>
</evidence>
<dbReference type="RefSeq" id="WP_067558741.1">
    <property type="nucleotide sequence ID" value="NZ_LPXN01000139.1"/>
</dbReference>
<feature type="compositionally biased region" description="Acidic residues" evidence="1">
    <location>
        <begin position="198"/>
        <end position="211"/>
    </location>
</feature>
<dbReference type="OrthoDB" id="8100830at2"/>
<dbReference type="InterPro" id="IPR021735">
    <property type="entry name" value="DUF3306"/>
</dbReference>
<dbReference type="Proteomes" id="UP000076400">
    <property type="component" value="Unassembled WGS sequence"/>
</dbReference>
<keyword evidence="3" id="KW-1185">Reference proteome</keyword>
<evidence type="ECO:0000256" key="1">
    <source>
        <dbReference type="SAM" id="MobiDB-lite"/>
    </source>
</evidence>
<organism evidence="2 3">
    <name type="scientific">Oceanibaculum pacificum</name>
    <dbReference type="NCBI Taxonomy" id="580166"/>
    <lineage>
        <taxon>Bacteria</taxon>
        <taxon>Pseudomonadati</taxon>
        <taxon>Pseudomonadota</taxon>
        <taxon>Alphaproteobacteria</taxon>
        <taxon>Rhodospirillales</taxon>
        <taxon>Oceanibaculaceae</taxon>
        <taxon>Oceanibaculum</taxon>
    </lineage>
</organism>
<feature type="compositionally biased region" description="Low complexity" evidence="1">
    <location>
        <begin position="176"/>
        <end position="192"/>
    </location>
</feature>
<evidence type="ECO:0000313" key="2">
    <source>
        <dbReference type="EMBL" id="KZD03908.1"/>
    </source>
</evidence>
<feature type="region of interest" description="Disordered" evidence="1">
    <location>
        <begin position="1"/>
        <end position="77"/>
    </location>
</feature>
<proteinExistence type="predicted"/>
<feature type="compositionally biased region" description="Basic and acidic residues" evidence="1">
    <location>
        <begin position="219"/>
        <end position="231"/>
    </location>
</feature>
<accession>A0A154VRQ8</accession>
<name>A0A154VRQ8_9PROT</name>
<feature type="region of interest" description="Disordered" evidence="1">
    <location>
        <begin position="171"/>
        <end position="231"/>
    </location>
</feature>
<protein>
    <recommendedName>
        <fullName evidence="4">DUF3306 domain-containing protein</fullName>
    </recommendedName>
</protein>
<dbReference type="STRING" id="580166.AUP43_12460"/>
<dbReference type="EMBL" id="LPXN01000139">
    <property type="protein sequence ID" value="KZD03908.1"/>
    <property type="molecule type" value="Genomic_DNA"/>
</dbReference>
<dbReference type="Pfam" id="PF11748">
    <property type="entry name" value="DUF3306"/>
    <property type="match status" value="1"/>
</dbReference>
<evidence type="ECO:0000313" key="3">
    <source>
        <dbReference type="Proteomes" id="UP000076400"/>
    </source>
</evidence>